<reference evidence="2" key="1">
    <citation type="submission" date="2022-07" db="EMBL/GenBank/DDBJ databases">
        <authorList>
            <person name="Macas J."/>
            <person name="Novak P."/>
            <person name="Neumann P."/>
        </authorList>
    </citation>
    <scope>NUCLEOTIDE SEQUENCE</scope>
</reference>
<keyword evidence="3" id="KW-1185">Reference proteome</keyword>
<evidence type="ECO:0000313" key="3">
    <source>
        <dbReference type="Proteomes" id="UP001152523"/>
    </source>
</evidence>
<dbReference type="Pfam" id="PF03108">
    <property type="entry name" value="DBD_Tnp_Mut"/>
    <property type="match status" value="1"/>
</dbReference>
<evidence type="ECO:0000313" key="2">
    <source>
        <dbReference type="EMBL" id="CAH9147612.1"/>
    </source>
</evidence>
<proteinExistence type="predicted"/>
<evidence type="ECO:0000259" key="1">
    <source>
        <dbReference type="Pfam" id="PF03108"/>
    </source>
</evidence>
<dbReference type="AlphaFoldDB" id="A0AAV0GJT8"/>
<dbReference type="PANTHER" id="PTHR31973">
    <property type="entry name" value="POLYPROTEIN, PUTATIVE-RELATED"/>
    <property type="match status" value="1"/>
</dbReference>
<dbReference type="InterPro" id="IPR004332">
    <property type="entry name" value="Transposase_MuDR"/>
</dbReference>
<comment type="caution">
    <text evidence="2">The sequence shown here is derived from an EMBL/GenBank/DDBJ whole genome shotgun (WGS) entry which is preliminary data.</text>
</comment>
<name>A0AAV0GJT8_9ASTE</name>
<accession>A0AAV0GJT8</accession>
<dbReference type="Proteomes" id="UP001152523">
    <property type="component" value="Unassembled WGS sequence"/>
</dbReference>
<dbReference type="EMBL" id="CAMAPF010001136">
    <property type="protein sequence ID" value="CAH9147612.1"/>
    <property type="molecule type" value="Genomic_DNA"/>
</dbReference>
<gene>
    <name evidence="2" type="ORF">CEPIT_LOCUS43870</name>
</gene>
<dbReference type="PANTHER" id="PTHR31973:SF189">
    <property type="entry name" value="TRANSPOSASE, MUDR, PLANT, MULE TRANSPOSASE DOMAIN PROTEIN-RELATED"/>
    <property type="match status" value="1"/>
</dbReference>
<sequence>MENVNLIVDGLDYIYNDVPTGYVSDMEDDNEGELQEVSDDEEFELNEIFTEGNELLHNRNNYGAESDEIHFRLGMTFGNAKEARSAIANYSIAKGVQLKIDPKEPQRIRARCMNEVNCPFNLYISKDGKNPDLAVKTLVNEHKCYRHYSLSIASASWLAKYFKDRIYQCPKYTAKMMKHDAEKELKINAEKELKINAQSILLLTNVKGLKDLLFKSWMGHLK</sequence>
<organism evidence="2 3">
    <name type="scientific">Cuscuta epithymum</name>
    <dbReference type="NCBI Taxonomy" id="186058"/>
    <lineage>
        <taxon>Eukaryota</taxon>
        <taxon>Viridiplantae</taxon>
        <taxon>Streptophyta</taxon>
        <taxon>Embryophyta</taxon>
        <taxon>Tracheophyta</taxon>
        <taxon>Spermatophyta</taxon>
        <taxon>Magnoliopsida</taxon>
        <taxon>eudicotyledons</taxon>
        <taxon>Gunneridae</taxon>
        <taxon>Pentapetalae</taxon>
        <taxon>asterids</taxon>
        <taxon>lamiids</taxon>
        <taxon>Solanales</taxon>
        <taxon>Convolvulaceae</taxon>
        <taxon>Cuscuteae</taxon>
        <taxon>Cuscuta</taxon>
        <taxon>Cuscuta subgen. Cuscuta</taxon>
    </lineage>
</organism>
<protein>
    <recommendedName>
        <fullName evidence="1">Transposase MuDR plant domain-containing protein</fullName>
    </recommendedName>
</protein>
<feature type="domain" description="Transposase MuDR plant" evidence="1">
    <location>
        <begin position="68"/>
        <end position="128"/>
    </location>
</feature>